<dbReference type="AlphaFoldDB" id="A0A7S9IHR7"/>
<evidence type="ECO:0000259" key="6">
    <source>
        <dbReference type="SMART" id="SM00642"/>
    </source>
</evidence>
<dbReference type="CDD" id="cd02856">
    <property type="entry name" value="E_set_GDE_Isoamylase_N"/>
    <property type="match status" value="1"/>
</dbReference>
<dbReference type="InterPro" id="IPR004193">
    <property type="entry name" value="Glyco_hydro_13_N"/>
</dbReference>
<name>A0A7S9IHR7_SACSO</name>
<dbReference type="SUPFAM" id="SSF81296">
    <property type="entry name" value="E set domains"/>
    <property type="match status" value="1"/>
</dbReference>
<dbReference type="InterPro" id="IPR013780">
    <property type="entry name" value="Glyco_hydro_b"/>
</dbReference>
<organism evidence="7 8">
    <name type="scientific">Saccharolobus solfataricus</name>
    <name type="common">Sulfolobus solfataricus</name>
    <dbReference type="NCBI Taxonomy" id="2287"/>
    <lineage>
        <taxon>Archaea</taxon>
        <taxon>Thermoproteota</taxon>
        <taxon>Thermoprotei</taxon>
        <taxon>Sulfolobales</taxon>
        <taxon>Sulfolobaceae</taxon>
        <taxon>Saccharolobus</taxon>
    </lineage>
</organism>
<keyword evidence="3" id="KW-0809">Transit peptide</keyword>
<dbReference type="FunFam" id="3.20.20.80:FF:000054">
    <property type="entry name" value="Glycogen debranching enzyme"/>
    <property type="match status" value="1"/>
</dbReference>
<evidence type="ECO:0000256" key="3">
    <source>
        <dbReference type="ARBA" id="ARBA00022946"/>
    </source>
</evidence>
<evidence type="ECO:0000313" key="7">
    <source>
        <dbReference type="EMBL" id="QPG49398.1"/>
    </source>
</evidence>
<accession>A0A7S9IHR7</accession>
<evidence type="ECO:0000313" key="8">
    <source>
        <dbReference type="Proteomes" id="UP000594632"/>
    </source>
</evidence>
<dbReference type="CDD" id="cd11326">
    <property type="entry name" value="AmyAc_Glg_debranch"/>
    <property type="match status" value="1"/>
</dbReference>
<evidence type="ECO:0000256" key="1">
    <source>
        <dbReference type="ARBA" id="ARBA00008061"/>
    </source>
</evidence>
<evidence type="ECO:0000256" key="2">
    <source>
        <dbReference type="ARBA" id="ARBA00022801"/>
    </source>
</evidence>
<keyword evidence="5" id="KW-0326">Glycosidase</keyword>
<feature type="domain" description="Glycosyl hydrolase family 13 catalytic" evidence="6">
    <location>
        <begin position="178"/>
        <end position="588"/>
    </location>
</feature>
<evidence type="ECO:0000256" key="4">
    <source>
        <dbReference type="ARBA" id="ARBA00023277"/>
    </source>
</evidence>
<keyword evidence="4" id="KW-0119">Carbohydrate metabolism</keyword>
<dbReference type="InterPro" id="IPR011837">
    <property type="entry name" value="Glycogen_debranch_GlgX"/>
</dbReference>
<dbReference type="InterPro" id="IPR014756">
    <property type="entry name" value="Ig_E-set"/>
</dbReference>
<dbReference type="GO" id="GO:0005980">
    <property type="term" value="P:glycogen catabolic process"/>
    <property type="evidence" value="ECO:0007669"/>
    <property type="project" value="InterPro"/>
</dbReference>
<dbReference type="InterPro" id="IPR044505">
    <property type="entry name" value="GlgX_Isoamylase_N_E_set"/>
</dbReference>
<dbReference type="GO" id="GO:0004135">
    <property type="term" value="F:amylo-alpha-1,6-glucosidase activity"/>
    <property type="evidence" value="ECO:0007669"/>
    <property type="project" value="InterPro"/>
</dbReference>
<dbReference type="NCBIfam" id="TIGR02100">
    <property type="entry name" value="glgX_debranch"/>
    <property type="match status" value="1"/>
</dbReference>
<dbReference type="EMBL" id="CP050869">
    <property type="protein sequence ID" value="QPG49398.1"/>
    <property type="molecule type" value="Genomic_DNA"/>
</dbReference>
<dbReference type="Pfam" id="PF02922">
    <property type="entry name" value="CBM_48"/>
    <property type="match status" value="1"/>
</dbReference>
<dbReference type="Gene3D" id="2.60.40.1180">
    <property type="entry name" value="Golgi alpha-mannosidase II"/>
    <property type="match status" value="1"/>
</dbReference>
<evidence type="ECO:0000256" key="5">
    <source>
        <dbReference type="ARBA" id="ARBA00023295"/>
    </source>
</evidence>
<dbReference type="SUPFAM" id="SSF51445">
    <property type="entry name" value="(Trans)glycosidases"/>
    <property type="match status" value="1"/>
</dbReference>
<dbReference type="InterPro" id="IPR017853">
    <property type="entry name" value="GH"/>
</dbReference>
<dbReference type="Proteomes" id="UP000594632">
    <property type="component" value="Chromosome"/>
</dbReference>
<proteinExistence type="inferred from homology"/>
<gene>
    <name evidence="7" type="primary">glgX</name>
    <name evidence="7" type="ORF">HFC64_05820</name>
</gene>
<reference evidence="7 8" key="1">
    <citation type="journal article" date="2020" name="Nat. Commun.">
        <title>The structures of two archaeal type IV pili illuminate evolutionary relationships.</title>
        <authorList>
            <person name="Wang F."/>
            <person name="Baquero D.P."/>
            <person name="Su Z."/>
            <person name="Beltran L.C."/>
            <person name="Prangishvili D."/>
            <person name="Krupovic M."/>
            <person name="Egelman E.H."/>
        </authorList>
    </citation>
    <scope>NUCLEOTIDE SEQUENCE [LARGE SCALE GENOMIC DNA]</scope>
    <source>
        <strain evidence="7 8">POZ149</strain>
    </source>
</reference>
<protein>
    <submittedName>
        <fullName evidence="7">Glycogen debranching protein GlgX</fullName>
    </submittedName>
</protein>
<comment type="similarity">
    <text evidence="1">Belongs to the glycosyl hydrolase 13 family.</text>
</comment>
<dbReference type="SMART" id="SM00642">
    <property type="entry name" value="Aamy"/>
    <property type="match status" value="1"/>
</dbReference>
<dbReference type="InterPro" id="IPR013783">
    <property type="entry name" value="Ig-like_fold"/>
</dbReference>
<keyword evidence="2" id="KW-0378">Hydrolase</keyword>
<dbReference type="Gene3D" id="2.60.40.10">
    <property type="entry name" value="Immunoglobulins"/>
    <property type="match status" value="1"/>
</dbReference>
<dbReference type="FunFam" id="2.60.40.10:FF:000468">
    <property type="entry name" value="Glycogen debranching enzyme"/>
    <property type="match status" value="1"/>
</dbReference>
<dbReference type="InterPro" id="IPR006047">
    <property type="entry name" value="GH13_cat_dom"/>
</dbReference>
<dbReference type="Pfam" id="PF00128">
    <property type="entry name" value="Alpha-amylase"/>
    <property type="match status" value="2"/>
</dbReference>
<dbReference type="PANTHER" id="PTHR43002">
    <property type="entry name" value="GLYCOGEN DEBRANCHING ENZYME"/>
    <property type="match status" value="1"/>
</dbReference>
<sequence>MALFFRTRDRPLRPGDPYPLGSNWIEDDDGVNFSLFSENAEKVELLLYSLTNQKYPKEIIEVKNKTGDIWHVFVPGLRPGQLYAYRVYGPYKPELGLRFNPNKVLIDPYAKAINGSVIWNDAVFGYKIGDQNQDLTYDERDSGEYVPKSVVINPYFEWDDEDFIKGKKVPLKDTVIYEVHVKGFTKLRLDLPENIRGTYEGLASEQMISYLKDLGITTVELMPVFHFIDQRFLTDKGLTNYWGYDPINFFSPECRYSSTGCLGGQVLSFKKMVNELHNAGIEVIIDVVYNHTAEGNHLGPTLSFRGIDNTAYYMLQPDNKRYYLDFTGTGNTLNLSHPRVIQMVLDSLRYWVTEMHVDGFRFDLAAALARELYSVNMLNTFFIALQQDPILSQVKLIAEPWDVGQGGYQVGNFPYQWAEWNGKYRDSIRRFWRGEALPYSEIANRLLGSPDIYLGNNKTPFASISYVTSHDGFTLEDLVSYNQKHNEANGFNNQDGMNENYSWNCGAEGPTNDQNVVICREKQKRNFMITLLVSQGTPMILGGDELSRTQRGNNNAFCQDNEITWFDWNLDERKSKFLEFVKKMIQFYRAHPAFRRERYFQGKKLFGMPLKDVTFYTLEGREVDEKTWSSPTQLVIFVLEGSVMDEINMYGERIADDSFLIILNANPNNVKVKFPKGKWELVISSYLREIKPEERIIEGEKELEIEGRTALVYRRIEL</sequence>
<dbReference type="SUPFAM" id="SSF51011">
    <property type="entry name" value="Glycosyl hydrolase domain"/>
    <property type="match status" value="1"/>
</dbReference>
<dbReference type="Gene3D" id="3.20.20.80">
    <property type="entry name" value="Glycosidases"/>
    <property type="match status" value="1"/>
</dbReference>